<feature type="transmembrane region" description="Helical" evidence="6">
    <location>
        <begin position="102"/>
        <end position="125"/>
    </location>
</feature>
<dbReference type="InterPro" id="IPR020846">
    <property type="entry name" value="MFS_dom"/>
</dbReference>
<organism evidence="8 9">
    <name type="scientific">Actinomadura nitritigenes</name>
    <dbReference type="NCBI Taxonomy" id="134602"/>
    <lineage>
        <taxon>Bacteria</taxon>
        <taxon>Bacillati</taxon>
        <taxon>Actinomycetota</taxon>
        <taxon>Actinomycetes</taxon>
        <taxon>Streptosporangiales</taxon>
        <taxon>Thermomonosporaceae</taxon>
        <taxon>Actinomadura</taxon>
    </lineage>
</organism>
<feature type="domain" description="Major facilitator superfamily (MFS) profile" evidence="7">
    <location>
        <begin position="11"/>
        <end position="494"/>
    </location>
</feature>
<evidence type="ECO:0000313" key="9">
    <source>
        <dbReference type="Proteomes" id="UP000666915"/>
    </source>
</evidence>
<evidence type="ECO:0000256" key="1">
    <source>
        <dbReference type="ARBA" id="ARBA00004651"/>
    </source>
</evidence>
<feature type="transmembrane region" description="Helical" evidence="6">
    <location>
        <begin position="257"/>
        <end position="285"/>
    </location>
</feature>
<feature type="transmembrane region" description="Helical" evidence="6">
    <location>
        <begin position="77"/>
        <end position="96"/>
    </location>
</feature>
<feature type="transmembrane region" description="Helical" evidence="6">
    <location>
        <begin position="199"/>
        <end position="217"/>
    </location>
</feature>
<name>A0ABS3QWG5_9ACTN</name>
<reference evidence="8 9" key="1">
    <citation type="submission" date="2021-03" db="EMBL/GenBank/DDBJ databases">
        <authorList>
            <person name="Kanchanasin P."/>
            <person name="Saeng-In P."/>
            <person name="Phongsopitanun W."/>
            <person name="Yuki M."/>
            <person name="Kudo T."/>
            <person name="Ohkuma M."/>
            <person name="Tanasupawat S."/>
        </authorList>
    </citation>
    <scope>NUCLEOTIDE SEQUENCE [LARGE SCALE GENOMIC DNA]</scope>
    <source>
        <strain evidence="8 9">L46</strain>
    </source>
</reference>
<feature type="transmembrane region" description="Helical" evidence="6">
    <location>
        <begin position="223"/>
        <end position="245"/>
    </location>
</feature>
<dbReference type="RefSeq" id="WP_208266072.1">
    <property type="nucleotide sequence ID" value="NZ_BAAAGM010000026.1"/>
</dbReference>
<keyword evidence="4 6" id="KW-1133">Transmembrane helix</keyword>
<evidence type="ECO:0000259" key="7">
    <source>
        <dbReference type="PROSITE" id="PS50850"/>
    </source>
</evidence>
<dbReference type="Gene3D" id="1.20.1250.20">
    <property type="entry name" value="MFS general substrate transporter like domains"/>
    <property type="match status" value="2"/>
</dbReference>
<evidence type="ECO:0000256" key="5">
    <source>
        <dbReference type="ARBA" id="ARBA00023136"/>
    </source>
</evidence>
<keyword evidence="3 6" id="KW-0812">Transmembrane</keyword>
<keyword evidence="2" id="KW-0813">Transport</keyword>
<dbReference type="InterPro" id="IPR011701">
    <property type="entry name" value="MFS"/>
</dbReference>
<feature type="transmembrane region" description="Helical" evidence="6">
    <location>
        <begin position="366"/>
        <end position="390"/>
    </location>
</feature>
<keyword evidence="5 6" id="KW-0472">Membrane</keyword>
<protein>
    <submittedName>
        <fullName evidence="8">MFS transporter</fullName>
    </submittedName>
</protein>
<dbReference type="InterPro" id="IPR036259">
    <property type="entry name" value="MFS_trans_sf"/>
</dbReference>
<gene>
    <name evidence="8" type="ORF">J4557_09510</name>
</gene>
<dbReference type="PANTHER" id="PTHR42718">
    <property type="entry name" value="MAJOR FACILITATOR SUPERFAMILY MULTIDRUG TRANSPORTER MFSC"/>
    <property type="match status" value="1"/>
</dbReference>
<evidence type="ECO:0000256" key="4">
    <source>
        <dbReference type="ARBA" id="ARBA00022989"/>
    </source>
</evidence>
<keyword evidence="9" id="KW-1185">Reference proteome</keyword>
<dbReference type="EMBL" id="JAGEOK010000005">
    <property type="protein sequence ID" value="MBO2437754.1"/>
    <property type="molecule type" value="Genomic_DNA"/>
</dbReference>
<accession>A0ABS3QWG5</accession>
<evidence type="ECO:0000256" key="3">
    <source>
        <dbReference type="ARBA" id="ARBA00022692"/>
    </source>
</evidence>
<proteinExistence type="predicted"/>
<dbReference type="PROSITE" id="PS50850">
    <property type="entry name" value="MFS"/>
    <property type="match status" value="1"/>
</dbReference>
<evidence type="ECO:0000256" key="6">
    <source>
        <dbReference type="SAM" id="Phobius"/>
    </source>
</evidence>
<evidence type="ECO:0000313" key="8">
    <source>
        <dbReference type="EMBL" id="MBO2437754.1"/>
    </source>
</evidence>
<comment type="caution">
    <text evidence="8">The sequence shown here is derived from an EMBL/GenBank/DDBJ whole genome shotgun (WGS) entry which is preliminary data.</text>
</comment>
<evidence type="ECO:0000256" key="2">
    <source>
        <dbReference type="ARBA" id="ARBA00022448"/>
    </source>
</evidence>
<comment type="subcellular location">
    <subcellularLocation>
        <location evidence="1">Cell membrane</location>
        <topology evidence="1">Multi-pass membrane protein</topology>
    </subcellularLocation>
</comment>
<dbReference type="SUPFAM" id="SSF103473">
    <property type="entry name" value="MFS general substrate transporter"/>
    <property type="match status" value="1"/>
</dbReference>
<feature type="transmembrane region" description="Helical" evidence="6">
    <location>
        <begin position="297"/>
        <end position="318"/>
    </location>
</feature>
<feature type="transmembrane region" description="Helical" evidence="6">
    <location>
        <begin position="468"/>
        <end position="490"/>
    </location>
</feature>
<dbReference type="Pfam" id="PF07690">
    <property type="entry name" value="MFS_1"/>
    <property type="match status" value="1"/>
</dbReference>
<feature type="transmembrane region" description="Helical" evidence="6">
    <location>
        <begin position="402"/>
        <end position="420"/>
    </location>
</feature>
<dbReference type="PANTHER" id="PTHR42718:SF9">
    <property type="entry name" value="MAJOR FACILITATOR SUPERFAMILY MULTIDRUG TRANSPORTER MFSC"/>
    <property type="match status" value="1"/>
</dbReference>
<feature type="transmembrane region" description="Helical" evidence="6">
    <location>
        <begin position="137"/>
        <end position="158"/>
    </location>
</feature>
<feature type="transmembrane region" description="Helical" evidence="6">
    <location>
        <begin position="164"/>
        <end position="187"/>
    </location>
</feature>
<feature type="transmembrane region" description="Helical" evidence="6">
    <location>
        <begin position="330"/>
        <end position="346"/>
    </location>
</feature>
<dbReference type="Proteomes" id="UP000666915">
    <property type="component" value="Unassembled WGS sequence"/>
</dbReference>
<feature type="transmembrane region" description="Helical" evidence="6">
    <location>
        <begin position="45"/>
        <end position="65"/>
    </location>
</feature>
<sequence>MSNPSRSAGGTLAAACFAIMLAQIANVTPAPINGEIQTSLHATGVGLAWVTSAFLLPTAILELSFGVLGDLLGRRRVLLAGTALLAAGSLVAGSAHSVHLLWAGQAIAGIGAGALIPTSLAIAVASARDDEERSRGVALWTLSMSIGTVLGVIVSGALSENASWHASFYAIAPLAVLSMLATALLAAESRQPEGRSLDWAGQGSIAVGMFCLLYGIVQGAGSTWSTPVIVMLAVGAAGLVAFVVIESRVPAPMLHLAVFRVPAFSAAALAAVIGMFSFLGSVYVLSIRTGALQHKTGIAAAAFFIVLQGVPCVLGPGLPKAMRRFGARRLVTGGLVLLAAGEFWLADIPVTSSSLGAHVGPLLLEGIGFLFVVSAMTSAAISAVPISATGMASAAISTARDFGMCIGPTIVSAVALSAAGSDLPHRLAGLNPATAAAADHAAAAGGPFAVLTVPGAAPAALRALSHGYSLGLVICGCAALVAALTTALWLRESTDRQVAPTPAPIPA</sequence>